<accession>A0AAV6UQJ5</accession>
<feature type="compositionally biased region" description="Low complexity" evidence="1">
    <location>
        <begin position="168"/>
        <end position="178"/>
    </location>
</feature>
<feature type="compositionally biased region" description="Basic and acidic residues" evidence="1">
    <location>
        <begin position="530"/>
        <end position="542"/>
    </location>
</feature>
<evidence type="ECO:0000313" key="3">
    <source>
        <dbReference type="Proteomes" id="UP000827092"/>
    </source>
</evidence>
<feature type="region of interest" description="Disordered" evidence="1">
    <location>
        <begin position="1"/>
        <end position="28"/>
    </location>
</feature>
<dbReference type="Proteomes" id="UP000827092">
    <property type="component" value="Unassembled WGS sequence"/>
</dbReference>
<dbReference type="AlphaFoldDB" id="A0AAV6UQJ5"/>
<organism evidence="2 3">
    <name type="scientific">Oedothorax gibbosus</name>
    <dbReference type="NCBI Taxonomy" id="931172"/>
    <lineage>
        <taxon>Eukaryota</taxon>
        <taxon>Metazoa</taxon>
        <taxon>Ecdysozoa</taxon>
        <taxon>Arthropoda</taxon>
        <taxon>Chelicerata</taxon>
        <taxon>Arachnida</taxon>
        <taxon>Araneae</taxon>
        <taxon>Araneomorphae</taxon>
        <taxon>Entelegynae</taxon>
        <taxon>Araneoidea</taxon>
        <taxon>Linyphiidae</taxon>
        <taxon>Erigoninae</taxon>
        <taxon>Oedothorax</taxon>
    </lineage>
</organism>
<feature type="compositionally biased region" description="Basic and acidic residues" evidence="1">
    <location>
        <begin position="378"/>
        <end position="389"/>
    </location>
</feature>
<reference evidence="2 3" key="1">
    <citation type="journal article" date="2022" name="Nat. Ecol. Evol.">
        <title>A masculinizing supergene underlies an exaggerated male reproductive morph in a spider.</title>
        <authorList>
            <person name="Hendrickx F."/>
            <person name="De Corte Z."/>
            <person name="Sonet G."/>
            <person name="Van Belleghem S.M."/>
            <person name="Kostlbacher S."/>
            <person name="Vangestel C."/>
        </authorList>
    </citation>
    <scope>NUCLEOTIDE SEQUENCE [LARGE SCALE GENOMIC DNA]</scope>
    <source>
        <strain evidence="2">W744_W776</strain>
    </source>
</reference>
<feature type="region of interest" description="Disordered" evidence="1">
    <location>
        <begin position="514"/>
        <end position="542"/>
    </location>
</feature>
<feature type="compositionally biased region" description="Polar residues" evidence="1">
    <location>
        <begin position="7"/>
        <end position="28"/>
    </location>
</feature>
<feature type="compositionally biased region" description="Basic residues" evidence="1">
    <location>
        <begin position="194"/>
        <end position="203"/>
    </location>
</feature>
<feature type="compositionally biased region" description="Polar residues" evidence="1">
    <location>
        <begin position="250"/>
        <end position="267"/>
    </location>
</feature>
<proteinExistence type="predicted"/>
<feature type="compositionally biased region" description="Basic and acidic residues" evidence="1">
    <location>
        <begin position="117"/>
        <end position="136"/>
    </location>
</feature>
<gene>
    <name evidence="2" type="ORF">JTE90_010708</name>
</gene>
<sequence>MAGLSGDQDNGYSSLENENDAGPTQQTPTEVIDAALTRLRARANCEKDSFVRHLSTSLLSRMARNIFRRWESTRNAAGVERVPDFLELAALVCGELGQFAQRIEIAEEFERRTSRGSLEHDELEEQRRRERGDYRRSPRRRLSHSISTEDPTLDLDILQPVRIRSSPRDSPMSPMRGMADPEEMRSYQRTERVRVHRRRHSKHIVKEAEREERRRLRRSRDSVESSKSVDSLEVSMSPKKDIVELERSGENVSDPQQKFDTSSLNSESVEELHSSGDAKVSDDLEKKPKNSIITKVAAGIEDTLQSSVEETSPEYPDMKSLESSISSLSFDSPSDFQCSEASTTSEFSKNDMEQNSELPPTESGTSISSEVGQVGKVQKPEVSHPRTERNITPNESSAPSDELPTNIENPPTDDAHNTGARPKASQKDEERRKKRTRQVVESFTTRQIINLILLEISPTDGLELLIQLTVSLDRLDRLINGSRNGGSDIVNESVLAQFFEALEYCRTQVEMDIGAEEGLDETQSSSVPEIPEHPRRDPQANA</sequence>
<feature type="compositionally biased region" description="Basic and acidic residues" evidence="1">
    <location>
        <begin position="270"/>
        <end position="288"/>
    </location>
</feature>
<feature type="region of interest" description="Disordered" evidence="1">
    <location>
        <begin position="117"/>
        <end position="439"/>
    </location>
</feature>
<dbReference type="EMBL" id="JAFNEN010000320">
    <property type="protein sequence ID" value="KAG8185921.1"/>
    <property type="molecule type" value="Genomic_DNA"/>
</dbReference>
<feature type="compositionally biased region" description="Basic and acidic residues" evidence="1">
    <location>
        <begin position="182"/>
        <end position="193"/>
    </location>
</feature>
<evidence type="ECO:0008006" key="4">
    <source>
        <dbReference type="Google" id="ProtNLM"/>
    </source>
</evidence>
<keyword evidence="3" id="KW-1185">Reference proteome</keyword>
<feature type="compositionally biased region" description="Basic and acidic residues" evidence="1">
    <location>
        <begin position="238"/>
        <end position="249"/>
    </location>
</feature>
<name>A0AAV6UQJ5_9ARAC</name>
<evidence type="ECO:0000256" key="1">
    <source>
        <dbReference type="SAM" id="MobiDB-lite"/>
    </source>
</evidence>
<protein>
    <recommendedName>
        <fullName evidence="4">SPK domain-containing protein</fullName>
    </recommendedName>
</protein>
<evidence type="ECO:0000313" key="2">
    <source>
        <dbReference type="EMBL" id="KAG8185921.1"/>
    </source>
</evidence>
<feature type="compositionally biased region" description="Basic and acidic residues" evidence="1">
    <location>
        <begin position="204"/>
        <end position="224"/>
    </location>
</feature>
<feature type="compositionally biased region" description="Polar residues" evidence="1">
    <location>
        <begin position="390"/>
        <end position="399"/>
    </location>
</feature>
<comment type="caution">
    <text evidence="2">The sequence shown here is derived from an EMBL/GenBank/DDBJ whole genome shotgun (WGS) entry which is preliminary data.</text>
</comment>
<feature type="compositionally biased region" description="Low complexity" evidence="1">
    <location>
        <begin position="321"/>
        <end position="336"/>
    </location>
</feature>
<feature type="compositionally biased region" description="Polar residues" evidence="1">
    <location>
        <begin position="337"/>
        <end position="371"/>
    </location>
</feature>